<dbReference type="SMART" id="SM00174">
    <property type="entry name" value="RHO"/>
    <property type="match status" value="1"/>
</dbReference>
<evidence type="ECO:0000256" key="2">
    <source>
        <dbReference type="ARBA" id="ARBA00023134"/>
    </source>
</evidence>
<dbReference type="EMBL" id="MG905964">
    <property type="protein sequence ID" value="AVV27004.1"/>
    <property type="molecule type" value="mRNA"/>
</dbReference>
<dbReference type="PROSITE" id="PS51419">
    <property type="entry name" value="RAB"/>
    <property type="match status" value="1"/>
</dbReference>
<reference evidence="4" key="1">
    <citation type="journal article" date="2018" name="Sci. Rep.">
        <title>Extensive molecular tinkering in the evolution of the membrane attachment mode of the Rheb GTPase.</title>
        <authorList>
            <person name="Zahonova K."/>
            <person name="Petrzelkova R."/>
            <person name="Valach M."/>
            <person name="Yazaki E."/>
            <person name="Tikhonenkov D.V."/>
            <person name="Butenko A."/>
            <person name="Janouskovec J."/>
            <person name="Hrda S."/>
            <person name="Klimes V."/>
            <person name="Burger G."/>
            <person name="Inagaki Y."/>
            <person name="Keeling P.J."/>
            <person name="Hampl V."/>
            <person name="Flegontov P."/>
            <person name="Yurchenko V."/>
            <person name="Elias M."/>
        </authorList>
    </citation>
    <scope>NUCLEOTIDE SEQUENCE</scope>
    <source>
        <strain evidence="4">YPF1303</strain>
    </source>
</reference>
<name>A0A2R4IKX1_9EUGL</name>
<proteinExistence type="evidence at transcript level"/>
<dbReference type="AlphaFoldDB" id="A0A2R4IKX1"/>
<accession>A0A2R4IKX1</accession>
<dbReference type="GO" id="GO:0005525">
    <property type="term" value="F:GTP binding"/>
    <property type="evidence" value="ECO:0007669"/>
    <property type="project" value="UniProtKB-KW"/>
</dbReference>
<protein>
    <submittedName>
        <fullName evidence="4">Rheb3</fullName>
    </submittedName>
</protein>
<dbReference type="SMART" id="SM00175">
    <property type="entry name" value="RAB"/>
    <property type="match status" value="1"/>
</dbReference>
<feature type="compositionally biased region" description="Polar residues" evidence="3">
    <location>
        <begin position="11"/>
        <end position="30"/>
    </location>
</feature>
<sequence length="268" mass="29442">MPQCEGGASGAGTQRTLGQTRGQWPSNSSIDGAIGTPMSPDSESDVSSVAALRKFADTMALAAESFVRQRKVCVFGSRACGKTSLVFQFANGVFRHEHSLSTNRSLSRSLDRHGRQFQVQVLDTAGQDDLGFFDPSYTIGTDGYMLVYSVTDKESFKMVQRIYEELWAYTPLVPFILVANKVDLATQREVTAREGQRLARQWGCHYFESTAKDADCVHAAFEALLAQIDGSYEQMSSRSPTETFAPTESAVRFVPSVPQRSKDGCSVM</sequence>
<dbReference type="GO" id="GO:0007165">
    <property type="term" value="P:signal transduction"/>
    <property type="evidence" value="ECO:0007669"/>
    <property type="project" value="InterPro"/>
</dbReference>
<keyword evidence="2" id="KW-0342">GTP-binding</keyword>
<dbReference type="Gene3D" id="3.40.50.300">
    <property type="entry name" value="P-loop containing nucleotide triphosphate hydrolases"/>
    <property type="match status" value="1"/>
</dbReference>
<dbReference type="GO" id="GO:0003924">
    <property type="term" value="F:GTPase activity"/>
    <property type="evidence" value="ECO:0007669"/>
    <property type="project" value="InterPro"/>
</dbReference>
<dbReference type="FunFam" id="3.40.50.300:FF:001447">
    <property type="entry name" value="Ras-related protein Rab-1B"/>
    <property type="match status" value="1"/>
</dbReference>
<dbReference type="GO" id="GO:0016020">
    <property type="term" value="C:membrane"/>
    <property type="evidence" value="ECO:0007669"/>
    <property type="project" value="InterPro"/>
</dbReference>
<dbReference type="SMART" id="SM00173">
    <property type="entry name" value="RAS"/>
    <property type="match status" value="1"/>
</dbReference>
<dbReference type="InterPro" id="IPR020849">
    <property type="entry name" value="Small_GTPase_Ras-type"/>
</dbReference>
<dbReference type="InterPro" id="IPR001806">
    <property type="entry name" value="Small_GTPase"/>
</dbReference>
<dbReference type="PRINTS" id="PR00449">
    <property type="entry name" value="RASTRNSFRMNG"/>
</dbReference>
<dbReference type="SUPFAM" id="SSF52540">
    <property type="entry name" value="P-loop containing nucleoside triphosphate hydrolases"/>
    <property type="match status" value="1"/>
</dbReference>
<dbReference type="InterPro" id="IPR005225">
    <property type="entry name" value="Small_GTP-bd"/>
</dbReference>
<feature type="region of interest" description="Disordered" evidence="3">
    <location>
        <begin position="1"/>
        <end position="43"/>
    </location>
</feature>
<evidence type="ECO:0000256" key="1">
    <source>
        <dbReference type="ARBA" id="ARBA00022741"/>
    </source>
</evidence>
<dbReference type="InterPro" id="IPR027417">
    <property type="entry name" value="P-loop_NTPase"/>
</dbReference>
<dbReference type="NCBIfam" id="TIGR00231">
    <property type="entry name" value="small_GTP"/>
    <property type="match status" value="1"/>
</dbReference>
<dbReference type="PANTHER" id="PTHR24070">
    <property type="entry name" value="RAS, DI-RAS, AND RHEB FAMILY MEMBERS OF SMALL GTPASE SUPERFAMILY"/>
    <property type="match status" value="1"/>
</dbReference>
<evidence type="ECO:0000313" key="4">
    <source>
        <dbReference type="EMBL" id="AVV27004.1"/>
    </source>
</evidence>
<organism evidence="4">
    <name type="scientific">Hemistasia phaeocysticola</name>
    <dbReference type="NCBI Taxonomy" id="1503927"/>
    <lineage>
        <taxon>Eukaryota</taxon>
        <taxon>Discoba</taxon>
        <taxon>Euglenozoa</taxon>
        <taxon>Diplonemea</taxon>
        <taxon>Hemistasiidae</taxon>
        <taxon>Hemistasia</taxon>
    </lineage>
</organism>
<dbReference type="PROSITE" id="PS51421">
    <property type="entry name" value="RAS"/>
    <property type="match status" value="1"/>
</dbReference>
<evidence type="ECO:0000256" key="3">
    <source>
        <dbReference type="SAM" id="MobiDB-lite"/>
    </source>
</evidence>
<keyword evidence="1" id="KW-0547">Nucleotide-binding</keyword>
<dbReference type="Pfam" id="PF00071">
    <property type="entry name" value="Ras"/>
    <property type="match status" value="1"/>
</dbReference>